<accession>A0ABW5BHN2</accession>
<dbReference type="EMBL" id="JBHUII010000004">
    <property type="protein sequence ID" value="MFD2205627.1"/>
    <property type="molecule type" value="Genomic_DNA"/>
</dbReference>
<keyword evidence="1" id="KW-0812">Transmembrane</keyword>
<feature type="transmembrane region" description="Helical" evidence="1">
    <location>
        <begin position="12"/>
        <end position="30"/>
    </location>
</feature>
<keyword evidence="1" id="KW-0472">Membrane</keyword>
<evidence type="ECO:0000256" key="1">
    <source>
        <dbReference type="SAM" id="Phobius"/>
    </source>
</evidence>
<protein>
    <submittedName>
        <fullName evidence="2">Uncharacterized protein</fullName>
    </submittedName>
</protein>
<proteinExistence type="predicted"/>
<gene>
    <name evidence="2" type="ORF">ACFSKO_08400</name>
</gene>
<feature type="transmembrane region" description="Helical" evidence="1">
    <location>
        <begin position="51"/>
        <end position="71"/>
    </location>
</feature>
<sequence length="147" mass="15708">MSVNGEILGSLLWVALILINLLGGLMLAQARLVPIKQVHNLIERLSPHKNAIGLTAAAIGIISFILTSLSLNLFAGIIPQVTALLVGIILAQKSINEKKDDVLKKASWSKSLSDTLDRLAPLAEVIGLSALAAGIIHFIFQGSFYFI</sequence>
<keyword evidence="3" id="KW-1185">Reference proteome</keyword>
<organism evidence="2 3">
    <name type="scientific">Kiloniella antarctica</name>
    <dbReference type="NCBI Taxonomy" id="1550907"/>
    <lineage>
        <taxon>Bacteria</taxon>
        <taxon>Pseudomonadati</taxon>
        <taxon>Pseudomonadota</taxon>
        <taxon>Alphaproteobacteria</taxon>
        <taxon>Rhodospirillales</taxon>
        <taxon>Kiloniellaceae</taxon>
        <taxon>Kiloniella</taxon>
    </lineage>
</organism>
<evidence type="ECO:0000313" key="2">
    <source>
        <dbReference type="EMBL" id="MFD2205627.1"/>
    </source>
</evidence>
<name>A0ABW5BHN2_9PROT</name>
<dbReference type="RefSeq" id="WP_380250422.1">
    <property type="nucleotide sequence ID" value="NZ_JBHUII010000004.1"/>
</dbReference>
<evidence type="ECO:0000313" key="3">
    <source>
        <dbReference type="Proteomes" id="UP001597294"/>
    </source>
</evidence>
<dbReference type="Proteomes" id="UP001597294">
    <property type="component" value="Unassembled WGS sequence"/>
</dbReference>
<feature type="transmembrane region" description="Helical" evidence="1">
    <location>
        <begin position="119"/>
        <end position="140"/>
    </location>
</feature>
<comment type="caution">
    <text evidence="2">The sequence shown here is derived from an EMBL/GenBank/DDBJ whole genome shotgun (WGS) entry which is preliminary data.</text>
</comment>
<reference evidence="3" key="1">
    <citation type="journal article" date="2019" name="Int. J. Syst. Evol. Microbiol.">
        <title>The Global Catalogue of Microorganisms (GCM) 10K type strain sequencing project: providing services to taxonomists for standard genome sequencing and annotation.</title>
        <authorList>
            <consortium name="The Broad Institute Genomics Platform"/>
            <consortium name="The Broad Institute Genome Sequencing Center for Infectious Disease"/>
            <person name="Wu L."/>
            <person name="Ma J."/>
        </authorList>
    </citation>
    <scope>NUCLEOTIDE SEQUENCE [LARGE SCALE GENOMIC DNA]</scope>
    <source>
        <strain evidence="3">CGMCC 4.7192</strain>
    </source>
</reference>
<keyword evidence="1" id="KW-1133">Transmembrane helix</keyword>